<evidence type="ECO:0000259" key="11">
    <source>
        <dbReference type="PROSITE" id="PS51846"/>
    </source>
</evidence>
<feature type="chain" id="PRO_5046459524" evidence="9">
    <location>
        <begin position="17"/>
        <end position="530"/>
    </location>
</feature>
<sequence>MNLLCAVLCAALSATALQTPAGLRCPARATQPQRSRVRVGVGLAVPAAAGDPVAGTALALSALSRKACIFGALFCTSALLHAAEVAITTLYPWKVKEFATAEGPKSSFALLDRDITRVLTTILVATTCCNIASTALFADMAVSVCGGSARKLAYATAMLTAGTLFFGELLPKAIGVNNAERTARLLAPPINIMTKILGPVAIGFAGLSKKTLKFVGLIKNEGSAEAVSEEELRLIIGGASESGGIETNEGEMIEGVLDLQDTRVAEIMQPRVNVKALERNATMLELLRLVNATGHSRVPVYDDEIDKIVGVVNAKKLLKFMVKKDADAQPIDDVLVAEFVEETYFVPETMLAWKVLEEMRRRRLHMAIVVDEYGGTAGMVTLEDILEVVVGEIYDEDDTEERDLSEYVTLRADNRTYDIRGDAALDDLVEVLVLRDDDGAELDADAFPDVTTAAGWLCFHAGEIPGEGDHIIVNNYDFTVTDADERRVLRVTAVCLDSEGALDKKHLPDLCSKNESAAEVQPAKAAVAAR</sequence>
<dbReference type="EMBL" id="JBBJCI010000032">
    <property type="protein sequence ID" value="KAK7254196.1"/>
    <property type="molecule type" value="Genomic_DNA"/>
</dbReference>
<evidence type="ECO:0000313" key="13">
    <source>
        <dbReference type="Proteomes" id="UP001363151"/>
    </source>
</evidence>
<evidence type="ECO:0000256" key="5">
    <source>
        <dbReference type="ARBA" id="ARBA00023122"/>
    </source>
</evidence>
<dbReference type="SMART" id="SM00116">
    <property type="entry name" value="CBS"/>
    <property type="match status" value="2"/>
</dbReference>
<dbReference type="SMART" id="SM01091">
    <property type="entry name" value="CorC_HlyC"/>
    <property type="match status" value="1"/>
</dbReference>
<proteinExistence type="predicted"/>
<dbReference type="InterPro" id="IPR036318">
    <property type="entry name" value="FAD-bd_PCMH-like_sf"/>
</dbReference>
<evidence type="ECO:0000313" key="12">
    <source>
        <dbReference type="EMBL" id="KAK7254196.1"/>
    </source>
</evidence>
<name>A0ABR1GDP1_AURAN</name>
<keyword evidence="2 8" id="KW-0812">Transmembrane</keyword>
<dbReference type="Gene3D" id="3.10.580.10">
    <property type="entry name" value="CBS-domain"/>
    <property type="match status" value="1"/>
</dbReference>
<gene>
    <name evidence="12" type="ORF">SO694_00008547</name>
</gene>
<protein>
    <submittedName>
        <fullName evidence="12">CNNM metal transporter</fullName>
    </submittedName>
</protein>
<dbReference type="Gene3D" id="3.30.465.10">
    <property type="match status" value="1"/>
</dbReference>
<evidence type="ECO:0000256" key="6">
    <source>
        <dbReference type="ARBA" id="ARBA00023136"/>
    </source>
</evidence>
<evidence type="ECO:0000256" key="8">
    <source>
        <dbReference type="PROSITE-ProRule" id="PRU01193"/>
    </source>
</evidence>
<evidence type="ECO:0000256" key="4">
    <source>
        <dbReference type="ARBA" id="ARBA00022989"/>
    </source>
</evidence>
<evidence type="ECO:0000256" key="9">
    <source>
        <dbReference type="SAM" id="SignalP"/>
    </source>
</evidence>
<organism evidence="12 13">
    <name type="scientific">Aureococcus anophagefferens</name>
    <name type="common">Harmful bloom alga</name>
    <dbReference type="NCBI Taxonomy" id="44056"/>
    <lineage>
        <taxon>Eukaryota</taxon>
        <taxon>Sar</taxon>
        <taxon>Stramenopiles</taxon>
        <taxon>Ochrophyta</taxon>
        <taxon>Pelagophyceae</taxon>
        <taxon>Pelagomonadales</taxon>
        <taxon>Pelagomonadaceae</taxon>
        <taxon>Aureococcus</taxon>
    </lineage>
</organism>
<keyword evidence="13" id="KW-1185">Reference proteome</keyword>
<feature type="domain" description="CBS" evidence="10">
    <location>
        <begin position="268"/>
        <end position="328"/>
    </location>
</feature>
<dbReference type="PANTHER" id="PTHR22777">
    <property type="entry name" value="HEMOLYSIN-RELATED"/>
    <property type="match status" value="1"/>
</dbReference>
<evidence type="ECO:0000256" key="1">
    <source>
        <dbReference type="ARBA" id="ARBA00004141"/>
    </source>
</evidence>
<dbReference type="InterPro" id="IPR005170">
    <property type="entry name" value="Transptr-assoc_dom"/>
</dbReference>
<keyword evidence="9" id="KW-0732">Signal</keyword>
<dbReference type="Pfam" id="PF03471">
    <property type="entry name" value="CorC_HlyC"/>
    <property type="match status" value="1"/>
</dbReference>
<dbReference type="InterPro" id="IPR002550">
    <property type="entry name" value="CNNM"/>
</dbReference>
<accession>A0ABR1GDP1</accession>
<comment type="caution">
    <text evidence="12">The sequence shown here is derived from an EMBL/GenBank/DDBJ whole genome shotgun (WGS) entry which is preliminary data.</text>
</comment>
<dbReference type="CDD" id="cd04590">
    <property type="entry name" value="CBS_pair_CorC_HlyC_assoc"/>
    <property type="match status" value="1"/>
</dbReference>
<keyword evidence="6 8" id="KW-0472">Membrane</keyword>
<evidence type="ECO:0000256" key="3">
    <source>
        <dbReference type="ARBA" id="ARBA00022737"/>
    </source>
</evidence>
<feature type="domain" description="CBS" evidence="10">
    <location>
        <begin position="339"/>
        <end position="396"/>
    </location>
</feature>
<keyword evidence="3" id="KW-0677">Repeat</keyword>
<feature type="domain" description="CNNM transmembrane" evidence="11">
    <location>
        <begin position="59"/>
        <end position="249"/>
    </location>
</feature>
<keyword evidence="5 7" id="KW-0129">CBS domain</keyword>
<keyword evidence="4 8" id="KW-1133">Transmembrane helix</keyword>
<dbReference type="SUPFAM" id="SSF56176">
    <property type="entry name" value="FAD-binding/transporter-associated domain-like"/>
    <property type="match status" value="1"/>
</dbReference>
<comment type="subcellular location">
    <subcellularLocation>
        <location evidence="1">Membrane</location>
        <topology evidence="1">Multi-pass membrane protein</topology>
    </subcellularLocation>
</comment>
<dbReference type="InterPro" id="IPR016169">
    <property type="entry name" value="FAD-bd_PCMH_sub2"/>
</dbReference>
<evidence type="ECO:0000259" key="10">
    <source>
        <dbReference type="PROSITE" id="PS51371"/>
    </source>
</evidence>
<dbReference type="Pfam" id="PF01595">
    <property type="entry name" value="CNNM"/>
    <property type="match status" value="1"/>
</dbReference>
<dbReference type="InterPro" id="IPR046342">
    <property type="entry name" value="CBS_dom_sf"/>
</dbReference>
<reference evidence="12 13" key="1">
    <citation type="submission" date="2024-03" db="EMBL/GenBank/DDBJ databases">
        <title>Aureococcus anophagefferens CCMP1851 and Kratosvirus quantuckense: Draft genome of a second virus-susceptible host strain in the model system.</title>
        <authorList>
            <person name="Chase E."/>
            <person name="Truchon A.R."/>
            <person name="Schepens W."/>
            <person name="Wilhelm S.W."/>
        </authorList>
    </citation>
    <scope>NUCLEOTIDE SEQUENCE [LARGE SCALE GENOMIC DNA]</scope>
    <source>
        <strain evidence="12 13">CCMP1851</strain>
    </source>
</reference>
<evidence type="ECO:0000256" key="2">
    <source>
        <dbReference type="ARBA" id="ARBA00022692"/>
    </source>
</evidence>
<evidence type="ECO:0000256" key="7">
    <source>
        <dbReference type="PROSITE-ProRule" id="PRU00703"/>
    </source>
</evidence>
<dbReference type="Pfam" id="PF00571">
    <property type="entry name" value="CBS"/>
    <property type="match status" value="2"/>
</dbReference>
<dbReference type="PROSITE" id="PS51371">
    <property type="entry name" value="CBS"/>
    <property type="match status" value="2"/>
</dbReference>
<dbReference type="Proteomes" id="UP001363151">
    <property type="component" value="Unassembled WGS sequence"/>
</dbReference>
<dbReference type="SUPFAM" id="SSF54631">
    <property type="entry name" value="CBS-domain pair"/>
    <property type="match status" value="1"/>
</dbReference>
<dbReference type="PROSITE" id="PS51846">
    <property type="entry name" value="CNNM"/>
    <property type="match status" value="1"/>
</dbReference>
<dbReference type="InterPro" id="IPR000644">
    <property type="entry name" value="CBS_dom"/>
</dbReference>
<dbReference type="InterPro" id="IPR044751">
    <property type="entry name" value="Ion_transp-like_CBS"/>
</dbReference>
<feature type="signal peptide" evidence="9">
    <location>
        <begin position="1"/>
        <end position="16"/>
    </location>
</feature>
<dbReference type="PANTHER" id="PTHR22777:SF17">
    <property type="entry name" value="UPF0053 PROTEIN SLL0260"/>
    <property type="match status" value="1"/>
</dbReference>